<dbReference type="EMBL" id="KK207751">
    <property type="protein sequence ID" value="EZF55405.1"/>
    <property type="molecule type" value="Genomic_DNA"/>
</dbReference>
<gene>
    <name evidence="1" type="ORF">H103_02036</name>
</gene>
<protein>
    <submittedName>
        <fullName evidence="1">Uncharacterized protein</fullName>
    </submittedName>
</protein>
<sequence>MTAYAMDSRESADLQTEVNQLSEKEVEILKSSAASDTDVEGEAPPTYLESTTITLPRGINQAFTPGRSLYINSRGIGVIRFPTPSSELEIAIHNQDGSLAYVSTRDKRCSGDAVLSSPKLGNLLSTTYFFGPGRHPVLRQLYPTPFNGDSPDTNKDITVAGKFISQSTDFEMPDGSKFEWRYVRLGYDGGGRSKLLVLEKIECEGDGSRKRVAQLLRTKETIPQGSSKHRAGCGGELVLEQDAHLDIDEAVIVGTCLLMLKREVDRRRAIQMMVMTGVVAS</sequence>
<accession>A0A022WAF6</accession>
<dbReference type="OrthoDB" id="5325862at2759"/>
<organism evidence="1">
    <name type="scientific">Trichophyton rubrum CBS 288.86</name>
    <dbReference type="NCBI Taxonomy" id="1215330"/>
    <lineage>
        <taxon>Eukaryota</taxon>
        <taxon>Fungi</taxon>
        <taxon>Dikarya</taxon>
        <taxon>Ascomycota</taxon>
        <taxon>Pezizomycotina</taxon>
        <taxon>Eurotiomycetes</taxon>
        <taxon>Eurotiomycetidae</taxon>
        <taxon>Onygenales</taxon>
        <taxon>Arthrodermataceae</taxon>
        <taxon>Trichophyton</taxon>
    </lineage>
</organism>
<dbReference type="AlphaFoldDB" id="A0A022WAF6"/>
<name>A0A022WAF6_TRIRU</name>
<dbReference type="Proteomes" id="UP000023758">
    <property type="component" value="Unassembled WGS sequence"/>
</dbReference>
<reference evidence="1" key="1">
    <citation type="submission" date="2014-02" db="EMBL/GenBank/DDBJ databases">
        <title>The Genome Sequence of Trichophyton rubrum (morphotype fischeri) CBS 288.86.</title>
        <authorList>
            <consortium name="The Broad Institute Genomics Platform"/>
            <person name="Cuomo C.A."/>
            <person name="White T.C."/>
            <person name="Graser Y."/>
            <person name="Martinez-Rossi N."/>
            <person name="Heitman J."/>
            <person name="Young S.K."/>
            <person name="Zeng Q."/>
            <person name="Gargeya S."/>
            <person name="Abouelleil A."/>
            <person name="Alvarado L."/>
            <person name="Chapman S.B."/>
            <person name="Gainer-Dewar J."/>
            <person name="Goldberg J."/>
            <person name="Griggs A."/>
            <person name="Gujja S."/>
            <person name="Hansen M."/>
            <person name="Howarth C."/>
            <person name="Imamovic A."/>
            <person name="Larimer J."/>
            <person name="Martinez D."/>
            <person name="Murphy C."/>
            <person name="Pearson M.D."/>
            <person name="Persinoti G."/>
            <person name="Poon T."/>
            <person name="Priest M."/>
            <person name="Roberts A.D."/>
            <person name="Saif S."/>
            <person name="Shea T.D."/>
            <person name="Sykes S.N."/>
            <person name="Wortman J."/>
            <person name="Nusbaum C."/>
            <person name="Birren B."/>
        </authorList>
    </citation>
    <scope>NUCLEOTIDE SEQUENCE [LARGE SCALE GENOMIC DNA]</scope>
    <source>
        <strain evidence="1">CBS 288.86</strain>
    </source>
</reference>
<proteinExistence type="predicted"/>
<evidence type="ECO:0000313" key="1">
    <source>
        <dbReference type="EMBL" id="EZF55405.1"/>
    </source>
</evidence>
<dbReference type="HOGENOM" id="CLU_045564_1_0_1"/>